<reference evidence="7" key="1">
    <citation type="journal article" date="2019" name="Int. J. Syst. Evol. Microbiol.">
        <title>The Global Catalogue of Microorganisms (GCM) 10K type strain sequencing project: providing services to taxonomists for standard genome sequencing and annotation.</title>
        <authorList>
            <consortium name="The Broad Institute Genomics Platform"/>
            <consortium name="The Broad Institute Genome Sequencing Center for Infectious Disease"/>
            <person name="Wu L."/>
            <person name="Ma J."/>
        </authorList>
    </citation>
    <scope>NUCLEOTIDE SEQUENCE [LARGE SCALE GENOMIC DNA]</scope>
    <source>
        <strain evidence="7">CCUG 61485</strain>
    </source>
</reference>
<evidence type="ECO:0000256" key="2">
    <source>
        <dbReference type="ARBA" id="ARBA00008954"/>
    </source>
</evidence>
<dbReference type="Pfam" id="PF00202">
    <property type="entry name" value="Aminotran_3"/>
    <property type="match status" value="1"/>
</dbReference>
<dbReference type="Proteomes" id="UP001597201">
    <property type="component" value="Unassembled WGS sequence"/>
</dbReference>
<dbReference type="InterPro" id="IPR015422">
    <property type="entry name" value="PyrdxlP-dep_Trfase_small"/>
</dbReference>
<keyword evidence="7" id="KW-1185">Reference proteome</keyword>
<dbReference type="PIRSF" id="PIRSF000521">
    <property type="entry name" value="Transaminase_4ab_Lys_Orn"/>
    <property type="match status" value="1"/>
</dbReference>
<dbReference type="InterPro" id="IPR015424">
    <property type="entry name" value="PyrdxlP-dep_Trfase"/>
</dbReference>
<accession>A0ABW3Y508</accession>
<dbReference type="PANTHER" id="PTHR11986:SF58">
    <property type="entry name" value="LEUCINE_METHIONINE RACEMASE"/>
    <property type="match status" value="1"/>
</dbReference>
<evidence type="ECO:0000313" key="6">
    <source>
        <dbReference type="EMBL" id="MFD1315628.1"/>
    </source>
</evidence>
<evidence type="ECO:0000313" key="7">
    <source>
        <dbReference type="Proteomes" id="UP001597201"/>
    </source>
</evidence>
<dbReference type="InterPro" id="IPR049704">
    <property type="entry name" value="Aminotrans_3_PPA_site"/>
</dbReference>
<sequence>MTNTEELYERRKKLVPNALGIFNPSSVRSAKGAIIIDADGRELIDFAGGIGVMNAGHSPEAVVKAIQAQASRFTHVGFNVSIYKEYLDLAEKLVELIPHGEHTKVMLTGSGAESVENSIKIARQATGRSAVICYSGAFHGRTLMAMTLTSNVKYKQQCGPYAPEVYRLDFPYYTENKSEGMSEEEFSDVHIKKLEDFFASYVPAKQVAAIIIELVQGEGGFTVAPKSYIQNLRKICDNHGILLIIDEVQSGFGRTGKWAAFHHYDVFPDLSTWAKSMGGGMPIGAVMGKAEIMDKALPGTIGGTYLGNPVACAASLATIQYMQEERINERGLYVGRMVRNVFEELQITFPDHIKDIRGLGAMLAIEFVQPKSGNPDGEITKRIMLDCLENGLIIITAGTHGNCIRVLSPLVIEDEVLLKGLAILKNSITKIIGNA</sequence>
<name>A0ABW3Y508_9FLAO</name>
<protein>
    <submittedName>
        <fullName evidence="6">Aspartate aminotransferase family protein</fullName>
    </submittedName>
</protein>
<dbReference type="PANTHER" id="PTHR11986">
    <property type="entry name" value="AMINOTRANSFERASE CLASS III"/>
    <property type="match status" value="1"/>
</dbReference>
<dbReference type="SUPFAM" id="SSF53383">
    <property type="entry name" value="PLP-dependent transferases"/>
    <property type="match status" value="1"/>
</dbReference>
<dbReference type="InterPro" id="IPR015421">
    <property type="entry name" value="PyrdxlP-dep_Trfase_major"/>
</dbReference>
<dbReference type="InterPro" id="IPR050103">
    <property type="entry name" value="Class-III_PLP-dep_AT"/>
</dbReference>
<keyword evidence="4 5" id="KW-0663">Pyridoxal phosphate</keyword>
<evidence type="ECO:0000256" key="1">
    <source>
        <dbReference type="ARBA" id="ARBA00001933"/>
    </source>
</evidence>
<comment type="caution">
    <text evidence="6">The sequence shown here is derived from an EMBL/GenBank/DDBJ whole genome shotgun (WGS) entry which is preliminary data.</text>
</comment>
<evidence type="ECO:0000256" key="5">
    <source>
        <dbReference type="RuleBase" id="RU003560"/>
    </source>
</evidence>
<comment type="cofactor">
    <cofactor evidence="1">
        <name>pyridoxal 5'-phosphate</name>
        <dbReference type="ChEBI" id="CHEBI:597326"/>
    </cofactor>
</comment>
<dbReference type="PROSITE" id="PS00600">
    <property type="entry name" value="AA_TRANSFER_CLASS_3"/>
    <property type="match status" value="1"/>
</dbReference>
<gene>
    <name evidence="6" type="ORF">ACFQ39_08385</name>
</gene>
<keyword evidence="3 6" id="KW-0808">Transferase</keyword>
<dbReference type="Gene3D" id="3.40.640.10">
    <property type="entry name" value="Type I PLP-dependent aspartate aminotransferase-like (Major domain)"/>
    <property type="match status" value="1"/>
</dbReference>
<dbReference type="Gene3D" id="3.90.1150.10">
    <property type="entry name" value="Aspartate Aminotransferase, domain 1"/>
    <property type="match status" value="1"/>
</dbReference>
<organism evidence="6 7">
    <name type="scientific">Namhaeicola litoreus</name>
    <dbReference type="NCBI Taxonomy" id="1052145"/>
    <lineage>
        <taxon>Bacteria</taxon>
        <taxon>Pseudomonadati</taxon>
        <taxon>Bacteroidota</taxon>
        <taxon>Flavobacteriia</taxon>
        <taxon>Flavobacteriales</taxon>
        <taxon>Flavobacteriaceae</taxon>
        <taxon>Namhaeicola</taxon>
    </lineage>
</organism>
<proteinExistence type="inferred from homology"/>
<dbReference type="RefSeq" id="WP_377177981.1">
    <property type="nucleotide sequence ID" value="NZ_JBHTMY010000003.1"/>
</dbReference>
<evidence type="ECO:0000256" key="4">
    <source>
        <dbReference type="ARBA" id="ARBA00022898"/>
    </source>
</evidence>
<evidence type="ECO:0000256" key="3">
    <source>
        <dbReference type="ARBA" id="ARBA00022576"/>
    </source>
</evidence>
<dbReference type="EMBL" id="JBHTMY010000003">
    <property type="protein sequence ID" value="MFD1315628.1"/>
    <property type="molecule type" value="Genomic_DNA"/>
</dbReference>
<dbReference type="CDD" id="cd00610">
    <property type="entry name" value="OAT_like"/>
    <property type="match status" value="1"/>
</dbReference>
<keyword evidence="3 6" id="KW-0032">Aminotransferase</keyword>
<comment type="similarity">
    <text evidence="2 5">Belongs to the class-III pyridoxal-phosphate-dependent aminotransferase family.</text>
</comment>
<dbReference type="InterPro" id="IPR005814">
    <property type="entry name" value="Aminotrans_3"/>
</dbReference>
<dbReference type="GO" id="GO:0008483">
    <property type="term" value="F:transaminase activity"/>
    <property type="evidence" value="ECO:0007669"/>
    <property type="project" value="UniProtKB-KW"/>
</dbReference>